<sequence>MTFSTLLATIKKNKLKVDAELLELAYGFAKEAHHGQIRLSGEPYITHSLVTANTLAGLRMDEPTILAGLLHDVPEDTPRTLNDIRENFGEEVAMLVEGITKLGKLKYRGIDRYIENLRKMFVAMSSDIRTIIIKFADRLHNLETLSALPQRKQIRIAQETLEIYAPIAHRLGIGVLRTALEDAAFKYVFPKEYERVTSLIEVRSKQYTESLARVKERLMEALRRNNIHVVDCHGRNKGLYSLYKKLLYHNNDISQIYDLIALRVVVPTISDCYAALGIAHSLLKPLKGRIKDYIAQPKPNQYRSLHTTVFCDLGEIVEIQIRTSEMHEEAEYGIAAHWQYSTIGSNRNIPAEFADWIEELAKWHKHKSDTKEYLKSLKLEVFQNRIFVFTPDGDVIELPDGSTPIDFAYHIHTDIGNKAVGAKINDEMAPLDVELKSGDLVEIITDKNRKGPNYDWLKFVKTRSARGKIRQYAKPHLWQRLTPWPLRK</sequence>
<evidence type="ECO:0000259" key="3">
    <source>
        <dbReference type="PROSITE" id="PS51831"/>
    </source>
</evidence>
<comment type="caution">
    <text evidence="5">The sequence shown here is derived from an EMBL/GenBank/DDBJ whole genome shotgun (WGS) entry which is preliminary data.</text>
</comment>
<dbReference type="PROSITE" id="PS51831">
    <property type="entry name" value="HD"/>
    <property type="match status" value="1"/>
</dbReference>
<dbReference type="SMART" id="SM00954">
    <property type="entry name" value="RelA_SpoT"/>
    <property type="match status" value="1"/>
</dbReference>
<dbReference type="PANTHER" id="PTHR21262:SF31">
    <property type="entry name" value="GTP PYROPHOSPHOKINASE"/>
    <property type="match status" value="1"/>
</dbReference>
<dbReference type="InterPro" id="IPR007685">
    <property type="entry name" value="RelA_SpoT"/>
</dbReference>
<dbReference type="Gene3D" id="1.10.3210.10">
    <property type="entry name" value="Hypothetical protein af1432"/>
    <property type="match status" value="1"/>
</dbReference>
<accession>A0A1G2A764</accession>
<proteinExistence type="inferred from homology"/>
<name>A0A1G2A764_9BACT</name>
<dbReference type="CDD" id="cd05399">
    <property type="entry name" value="NT_Rel-Spo_like"/>
    <property type="match status" value="1"/>
</dbReference>
<feature type="domain" description="HD" evidence="3">
    <location>
        <begin position="44"/>
        <end position="142"/>
    </location>
</feature>
<dbReference type="InterPro" id="IPR004095">
    <property type="entry name" value="TGS"/>
</dbReference>
<dbReference type="PANTHER" id="PTHR21262">
    <property type="entry name" value="GUANOSINE-3',5'-BIS DIPHOSPHATE 3'-PYROPHOSPHOHYDROLASE"/>
    <property type="match status" value="1"/>
</dbReference>
<dbReference type="InterPro" id="IPR033655">
    <property type="entry name" value="TGS_RelA/SpoT"/>
</dbReference>
<dbReference type="SMART" id="SM00471">
    <property type="entry name" value="HDc"/>
    <property type="match status" value="1"/>
</dbReference>
<dbReference type="InterPro" id="IPR003607">
    <property type="entry name" value="HD/PDEase_dom"/>
</dbReference>
<gene>
    <name evidence="5" type="ORF">A3H61_05175</name>
</gene>
<evidence type="ECO:0000256" key="1">
    <source>
        <dbReference type="ARBA" id="ARBA00025704"/>
    </source>
</evidence>
<dbReference type="FunFam" id="3.10.20.30:FF:000002">
    <property type="entry name" value="GTP pyrophosphokinase (RelA/SpoT)"/>
    <property type="match status" value="1"/>
</dbReference>
<dbReference type="GO" id="GO:0015969">
    <property type="term" value="P:guanosine tetraphosphate metabolic process"/>
    <property type="evidence" value="ECO:0007669"/>
    <property type="project" value="InterPro"/>
</dbReference>
<dbReference type="EMBL" id="MHJU01000024">
    <property type="protein sequence ID" value="OGY72743.1"/>
    <property type="molecule type" value="Genomic_DNA"/>
</dbReference>
<dbReference type="Proteomes" id="UP000178315">
    <property type="component" value="Unassembled WGS sequence"/>
</dbReference>
<dbReference type="InterPro" id="IPR004811">
    <property type="entry name" value="RelA/Spo_fam"/>
</dbReference>
<dbReference type="Gene3D" id="3.10.20.30">
    <property type="match status" value="1"/>
</dbReference>
<comment type="pathway">
    <text evidence="1">Purine metabolism.</text>
</comment>
<dbReference type="Pfam" id="PF13328">
    <property type="entry name" value="HD_4"/>
    <property type="match status" value="1"/>
</dbReference>
<dbReference type="InterPro" id="IPR012676">
    <property type="entry name" value="TGS-like"/>
</dbReference>
<dbReference type="FunFam" id="1.10.3210.10:FF:000001">
    <property type="entry name" value="GTP pyrophosphokinase RelA"/>
    <property type="match status" value="1"/>
</dbReference>
<evidence type="ECO:0000256" key="2">
    <source>
        <dbReference type="RuleBase" id="RU003847"/>
    </source>
</evidence>
<comment type="similarity">
    <text evidence="2">Belongs to the relA/spoT family.</text>
</comment>
<evidence type="ECO:0000313" key="5">
    <source>
        <dbReference type="EMBL" id="OGY72743.1"/>
    </source>
</evidence>
<dbReference type="Gene3D" id="3.30.460.10">
    <property type="entry name" value="Beta Polymerase, domain 2"/>
    <property type="match status" value="1"/>
</dbReference>
<dbReference type="InterPro" id="IPR012675">
    <property type="entry name" value="Beta-grasp_dom_sf"/>
</dbReference>
<dbReference type="AlphaFoldDB" id="A0A1G2A764"/>
<dbReference type="NCBIfam" id="TIGR00691">
    <property type="entry name" value="spoT_relA"/>
    <property type="match status" value="1"/>
</dbReference>
<dbReference type="InterPro" id="IPR043519">
    <property type="entry name" value="NT_sf"/>
</dbReference>
<dbReference type="Pfam" id="PF02824">
    <property type="entry name" value="TGS"/>
    <property type="match status" value="1"/>
</dbReference>
<reference evidence="5 6" key="1">
    <citation type="journal article" date="2016" name="Nat. Commun.">
        <title>Thousands of microbial genomes shed light on interconnected biogeochemical processes in an aquifer system.</title>
        <authorList>
            <person name="Anantharaman K."/>
            <person name="Brown C.T."/>
            <person name="Hug L.A."/>
            <person name="Sharon I."/>
            <person name="Castelle C.J."/>
            <person name="Probst A.J."/>
            <person name="Thomas B.C."/>
            <person name="Singh A."/>
            <person name="Wilkins M.J."/>
            <person name="Karaoz U."/>
            <person name="Brodie E.L."/>
            <person name="Williams K.H."/>
            <person name="Hubbard S.S."/>
            <person name="Banfield J.F."/>
        </authorList>
    </citation>
    <scope>NUCLEOTIDE SEQUENCE [LARGE SCALE GENOMIC DNA]</scope>
</reference>
<protein>
    <recommendedName>
        <fullName evidence="7">TGS domain-containing protein</fullName>
    </recommendedName>
</protein>
<organism evidence="5 6">
    <name type="scientific">Candidatus Jacksonbacteria bacterium RIFCSPLOWO2_02_FULL_44_20</name>
    <dbReference type="NCBI Taxonomy" id="1798460"/>
    <lineage>
        <taxon>Bacteria</taxon>
        <taxon>Candidatus Jacksoniibacteriota</taxon>
    </lineage>
</organism>
<feature type="domain" description="TGS" evidence="4">
    <location>
        <begin position="384"/>
        <end position="445"/>
    </location>
</feature>
<dbReference type="PROSITE" id="PS51880">
    <property type="entry name" value="TGS"/>
    <property type="match status" value="1"/>
</dbReference>
<dbReference type="CDD" id="cd01668">
    <property type="entry name" value="TGS_RSH"/>
    <property type="match status" value="1"/>
</dbReference>
<evidence type="ECO:0000259" key="4">
    <source>
        <dbReference type="PROSITE" id="PS51880"/>
    </source>
</evidence>
<dbReference type="SUPFAM" id="SSF81271">
    <property type="entry name" value="TGS-like"/>
    <property type="match status" value="1"/>
</dbReference>
<evidence type="ECO:0008006" key="7">
    <source>
        <dbReference type="Google" id="ProtNLM"/>
    </source>
</evidence>
<dbReference type="SUPFAM" id="SSF81301">
    <property type="entry name" value="Nucleotidyltransferase"/>
    <property type="match status" value="1"/>
</dbReference>
<dbReference type="Pfam" id="PF04607">
    <property type="entry name" value="RelA_SpoT"/>
    <property type="match status" value="1"/>
</dbReference>
<dbReference type="SUPFAM" id="SSF109604">
    <property type="entry name" value="HD-domain/PDEase-like"/>
    <property type="match status" value="1"/>
</dbReference>
<evidence type="ECO:0000313" key="6">
    <source>
        <dbReference type="Proteomes" id="UP000178315"/>
    </source>
</evidence>
<dbReference type="GO" id="GO:0005886">
    <property type="term" value="C:plasma membrane"/>
    <property type="evidence" value="ECO:0007669"/>
    <property type="project" value="TreeGrafter"/>
</dbReference>
<comment type="function">
    <text evidence="2">In eubacteria ppGpp (guanosine 3'-diphosphate 5'-diphosphate) is a mediator of the stringent response that coordinates a variety of cellular activities in response to changes in nutritional abundance.</text>
</comment>
<dbReference type="InterPro" id="IPR006674">
    <property type="entry name" value="HD_domain"/>
</dbReference>